<feature type="transmembrane region" description="Helical" evidence="6">
    <location>
        <begin position="368"/>
        <end position="391"/>
    </location>
</feature>
<feature type="transmembrane region" description="Helical" evidence="6">
    <location>
        <begin position="203"/>
        <end position="220"/>
    </location>
</feature>
<comment type="caution">
    <text evidence="7">The sequence shown here is derived from an EMBL/GenBank/DDBJ whole genome shotgun (WGS) entry which is preliminary data.</text>
</comment>
<sequence>MVCWASFNKPIFCCWLRKVPLHSAMASMDLSGALCADSTRRAASTLEKAAAQLSVALPELGWSVCEPLFMPLLLELEVPKSLIAICWVISPSVGFFLQPCVGGLSDKYGRRPFILVFSTTAVLGLVATPLIALLPVKALARPLAILAFGMADVSHDMLVTPTRAQMNDMFPPDVAESRSATVAGVAKIVAILCAVLLSRTAAFLVVATIAAGVTLTQLAARPKQRDIRDSHLLDPLPEAEGNSCTTGLRHMWQITNQHPGFWEMWMLQFAGWLSVCTWSFYFSSVWADIEGTRPGTSAFDAAVHQATQWLLYGSVVFLASGTILPYLSGPASICRGEWTGMFVAVGVMTVTLMVLCLAKTATWLKWMAVVWVVVAMPIAYQVLANAPFAWLERQPAFDAETRGLLTGIFNASLATSQATTALLSGPIVASFNGKLWTALAAAAVVDAVVLTGVALSSFSTWLCRRPPVEPPGS</sequence>
<feature type="transmembrane region" description="Helical" evidence="6">
    <location>
        <begin position="435"/>
        <end position="455"/>
    </location>
</feature>
<dbReference type="Proteomes" id="UP001642484">
    <property type="component" value="Unassembled WGS sequence"/>
</dbReference>
<evidence type="ECO:0000313" key="7">
    <source>
        <dbReference type="EMBL" id="CAK9070395.1"/>
    </source>
</evidence>
<keyword evidence="3 6" id="KW-0812">Transmembrane</keyword>
<feature type="transmembrane region" description="Helical" evidence="6">
    <location>
        <begin position="269"/>
        <end position="289"/>
    </location>
</feature>
<evidence type="ECO:0000313" key="8">
    <source>
        <dbReference type="Proteomes" id="UP001642484"/>
    </source>
</evidence>
<evidence type="ECO:0000256" key="1">
    <source>
        <dbReference type="ARBA" id="ARBA00004141"/>
    </source>
</evidence>
<name>A0ABP0P308_9DINO</name>
<evidence type="ECO:0000256" key="2">
    <source>
        <dbReference type="ARBA" id="ARBA00022448"/>
    </source>
</evidence>
<feature type="transmembrane region" description="Helical" evidence="6">
    <location>
        <begin position="81"/>
        <end position="101"/>
    </location>
</feature>
<accession>A0ABP0P308</accession>
<protein>
    <recommendedName>
        <fullName evidence="9">Solute carrier family 40 protein</fullName>
    </recommendedName>
</protein>
<dbReference type="PANTHER" id="PTHR19432">
    <property type="entry name" value="SUGAR TRANSPORTER"/>
    <property type="match status" value="1"/>
</dbReference>
<feature type="transmembrane region" description="Helical" evidence="6">
    <location>
        <begin position="113"/>
        <end position="133"/>
    </location>
</feature>
<feature type="transmembrane region" description="Helical" evidence="6">
    <location>
        <begin position="339"/>
        <end position="362"/>
    </location>
</feature>
<dbReference type="SUPFAM" id="SSF103473">
    <property type="entry name" value="MFS general substrate transporter"/>
    <property type="match status" value="1"/>
</dbReference>
<evidence type="ECO:0000256" key="3">
    <source>
        <dbReference type="ARBA" id="ARBA00022692"/>
    </source>
</evidence>
<proteinExistence type="predicted"/>
<evidence type="ECO:0000256" key="5">
    <source>
        <dbReference type="ARBA" id="ARBA00023136"/>
    </source>
</evidence>
<keyword evidence="8" id="KW-1185">Reference proteome</keyword>
<evidence type="ECO:0000256" key="4">
    <source>
        <dbReference type="ARBA" id="ARBA00022989"/>
    </source>
</evidence>
<feature type="transmembrane region" description="Helical" evidence="6">
    <location>
        <begin position="309"/>
        <end position="327"/>
    </location>
</feature>
<evidence type="ECO:0008006" key="9">
    <source>
        <dbReference type="Google" id="ProtNLM"/>
    </source>
</evidence>
<keyword evidence="5 6" id="KW-0472">Membrane</keyword>
<feature type="transmembrane region" description="Helical" evidence="6">
    <location>
        <begin position="180"/>
        <end position="197"/>
    </location>
</feature>
<dbReference type="PANTHER" id="PTHR19432:SF35">
    <property type="entry name" value="SOLUTE CARRIER FAMILY 45 MEMBER 3 ISOFORM X1"/>
    <property type="match status" value="1"/>
</dbReference>
<dbReference type="Gene3D" id="1.20.1250.20">
    <property type="entry name" value="MFS general substrate transporter like domains"/>
    <property type="match status" value="1"/>
</dbReference>
<evidence type="ECO:0000256" key="6">
    <source>
        <dbReference type="SAM" id="Phobius"/>
    </source>
</evidence>
<keyword evidence="4 6" id="KW-1133">Transmembrane helix</keyword>
<reference evidence="7 8" key="1">
    <citation type="submission" date="2024-02" db="EMBL/GenBank/DDBJ databases">
        <authorList>
            <person name="Chen Y."/>
            <person name="Shah S."/>
            <person name="Dougan E. K."/>
            <person name="Thang M."/>
            <person name="Chan C."/>
        </authorList>
    </citation>
    <scope>NUCLEOTIDE SEQUENCE [LARGE SCALE GENOMIC DNA]</scope>
</reference>
<dbReference type="InterPro" id="IPR036259">
    <property type="entry name" value="MFS_trans_sf"/>
</dbReference>
<organism evidence="7 8">
    <name type="scientific">Durusdinium trenchii</name>
    <dbReference type="NCBI Taxonomy" id="1381693"/>
    <lineage>
        <taxon>Eukaryota</taxon>
        <taxon>Sar</taxon>
        <taxon>Alveolata</taxon>
        <taxon>Dinophyceae</taxon>
        <taxon>Suessiales</taxon>
        <taxon>Symbiodiniaceae</taxon>
        <taxon>Durusdinium</taxon>
    </lineage>
</organism>
<dbReference type="InterPro" id="IPR011701">
    <property type="entry name" value="MFS"/>
</dbReference>
<dbReference type="EMBL" id="CAXAMN010022496">
    <property type="protein sequence ID" value="CAK9070395.1"/>
    <property type="molecule type" value="Genomic_DNA"/>
</dbReference>
<comment type="subcellular location">
    <subcellularLocation>
        <location evidence="1">Membrane</location>
        <topology evidence="1">Multi-pass membrane protein</topology>
    </subcellularLocation>
</comment>
<gene>
    <name evidence="7" type="ORF">CCMP2556_LOCUS34622</name>
</gene>
<dbReference type="Pfam" id="PF07690">
    <property type="entry name" value="MFS_1"/>
    <property type="match status" value="1"/>
</dbReference>
<keyword evidence="2" id="KW-0813">Transport</keyword>